<dbReference type="InterPro" id="IPR035992">
    <property type="entry name" value="Ricin_B-like_lectins"/>
</dbReference>
<gene>
    <name evidence="2" type="ORF">MCHLO_13185</name>
</gene>
<protein>
    <submittedName>
        <fullName evidence="2">Uncharacterized protein</fullName>
    </submittedName>
</protein>
<organism evidence="2 3">
    <name type="scientific">Mycena chlorophos</name>
    <name type="common">Agaric fungus</name>
    <name type="synonym">Agaricus chlorophos</name>
    <dbReference type="NCBI Taxonomy" id="658473"/>
    <lineage>
        <taxon>Eukaryota</taxon>
        <taxon>Fungi</taxon>
        <taxon>Dikarya</taxon>
        <taxon>Basidiomycota</taxon>
        <taxon>Agaricomycotina</taxon>
        <taxon>Agaricomycetes</taxon>
        <taxon>Agaricomycetidae</taxon>
        <taxon>Agaricales</taxon>
        <taxon>Marasmiineae</taxon>
        <taxon>Mycenaceae</taxon>
        <taxon>Mycena</taxon>
    </lineage>
</organism>
<evidence type="ECO:0000256" key="1">
    <source>
        <dbReference type="SAM" id="MobiDB-lite"/>
    </source>
</evidence>
<name>A0ABQ0LZJ3_MYCCL</name>
<evidence type="ECO:0000313" key="3">
    <source>
        <dbReference type="Proteomes" id="UP000815677"/>
    </source>
</evidence>
<dbReference type="Gene3D" id="2.80.10.50">
    <property type="match status" value="1"/>
</dbReference>
<accession>A0ABQ0LZJ3</accession>
<dbReference type="SUPFAM" id="SSF50370">
    <property type="entry name" value="Ricin B-like lectins"/>
    <property type="match status" value="1"/>
</dbReference>
<dbReference type="EMBL" id="DF849315">
    <property type="protein sequence ID" value="GAT56541.1"/>
    <property type="molecule type" value="Genomic_DNA"/>
</dbReference>
<sequence length="668" mass="73774">MAPYDPSMRLGIGYNTFTQELCARDVVKTTGNSGSKAPAGWTSSSQTVVVPSPPSETPRFTNQQVQSTVQFIPSYIELVDTLGISAASHIKHAAAGGPYAAFLDLGPFRTHHLHYLIRVLATREAAVGQAAEFTDIDVIPNLTEKERVSVYGDCFISGFNEGGELVALVSVKLNEPTDANIAATKQQIEQQLHVGLATKTEDSKQIAGETRIVVLKRCGGVPDPRTEWSLAVLKDEIRPFPKHAFAHPVRISPVLTNYSTLKSFHVARAQNKFSVPQYTKNGVHVYAGALLEAFVEYQLVMSELQKTIHAVERGDYSLTPQPEVAELVHLSADAQAKSEASRVVKQEDADWEQPSIAPSTAGGSSSHNRERSGTVNSKWFNCLSPYPATVLGLQQARLDCRTEMMRIVDQIDLITEEPDLASTFGCFWENRSPTILRTLLPTVNDLVQQRLEAKKESAKVEALTRESQELKQHGEGQKRRAEKLAGEKKELEDEKQMALGRIGELEAAALALVSPYAGWSPIGVPGKDAFPIRFISMAYKKVLDYAYSPGSQQVHQWDKEFANLNQKFELVSESPKGYYIRHCLSGRYLSPGKSGPGDTSAYMEFSDFPAPFVFKRAEQDTGTMIIHFAENPAVRLSIERNAPNNGIKIIARKGAEGIWDQWRVELFA</sequence>
<dbReference type="CDD" id="cd00161">
    <property type="entry name" value="beta-trefoil_Ricin-like"/>
    <property type="match status" value="1"/>
</dbReference>
<reference evidence="2" key="1">
    <citation type="submission" date="2014-09" db="EMBL/GenBank/DDBJ databases">
        <title>Genome sequence of the luminous mushroom Mycena chlorophos for searching fungal bioluminescence genes.</title>
        <authorList>
            <person name="Tanaka Y."/>
            <person name="Kasuga D."/>
            <person name="Oba Y."/>
            <person name="Hase S."/>
            <person name="Sato K."/>
            <person name="Oba Y."/>
            <person name="Sakakibara Y."/>
        </authorList>
    </citation>
    <scope>NUCLEOTIDE SEQUENCE</scope>
</reference>
<feature type="compositionally biased region" description="Polar residues" evidence="1">
    <location>
        <begin position="356"/>
        <end position="366"/>
    </location>
</feature>
<feature type="region of interest" description="Disordered" evidence="1">
    <location>
        <begin position="33"/>
        <end position="60"/>
    </location>
</feature>
<evidence type="ECO:0000313" key="2">
    <source>
        <dbReference type="EMBL" id="GAT56541.1"/>
    </source>
</evidence>
<proteinExistence type="predicted"/>
<feature type="region of interest" description="Disordered" evidence="1">
    <location>
        <begin position="344"/>
        <end position="372"/>
    </location>
</feature>
<dbReference type="Proteomes" id="UP000815677">
    <property type="component" value="Unassembled WGS sequence"/>
</dbReference>
<feature type="region of interest" description="Disordered" evidence="1">
    <location>
        <begin position="462"/>
        <end position="489"/>
    </location>
</feature>
<keyword evidence="3" id="KW-1185">Reference proteome</keyword>